<dbReference type="InterPro" id="IPR048899">
    <property type="entry name" value="NMD_SH3"/>
</dbReference>
<dbReference type="PANTHER" id="PTHR12746:SF2">
    <property type="entry name" value="60S RIBOSOMAL EXPORT PROTEIN NMD3"/>
    <property type="match status" value="1"/>
</dbReference>
<keyword evidence="3 7" id="KW-0813">Transport</keyword>
<evidence type="ECO:0000256" key="8">
    <source>
        <dbReference type="SAM" id="MobiDB-lite"/>
    </source>
</evidence>
<protein>
    <recommendedName>
        <fullName evidence="2 7">60S ribosomal export protein NMD3</fullName>
    </recommendedName>
</protein>
<dbReference type="InterPro" id="IPR007064">
    <property type="entry name" value="Nmd3_N"/>
</dbReference>
<comment type="caution">
    <text evidence="12">The sequence shown here is derived from an EMBL/GenBank/DDBJ whole genome shotgun (WGS) entry which is preliminary data.</text>
</comment>
<dbReference type="Pfam" id="PF04981">
    <property type="entry name" value="NMD3"/>
    <property type="match status" value="1"/>
</dbReference>
<evidence type="ECO:0000256" key="6">
    <source>
        <dbReference type="ARBA" id="ARBA00023242"/>
    </source>
</evidence>
<organism evidence="12 13">
    <name type="scientific">Coccomyxa subellipsoidea</name>
    <dbReference type="NCBI Taxonomy" id="248742"/>
    <lineage>
        <taxon>Eukaryota</taxon>
        <taxon>Viridiplantae</taxon>
        <taxon>Chlorophyta</taxon>
        <taxon>core chlorophytes</taxon>
        <taxon>Trebouxiophyceae</taxon>
        <taxon>Trebouxiophyceae incertae sedis</taxon>
        <taxon>Coccomyxaceae</taxon>
        <taxon>Coccomyxa</taxon>
    </lineage>
</organism>
<keyword evidence="6 7" id="KW-0539">Nucleus</keyword>
<comment type="subcellular location">
    <subcellularLocation>
        <location evidence="7">Cytoplasm</location>
    </subcellularLocation>
    <subcellularLocation>
        <location evidence="7">Nucleus</location>
    </subcellularLocation>
</comment>
<feature type="domain" description="Nmd3 N-terminal" evidence="9">
    <location>
        <begin position="25"/>
        <end position="254"/>
    </location>
</feature>
<proteinExistence type="inferred from homology"/>
<keyword evidence="13" id="KW-1185">Reference proteome</keyword>
<feature type="domain" description="60S ribosomal export protein NMD3 OB-fold" evidence="10">
    <location>
        <begin position="321"/>
        <end position="413"/>
    </location>
</feature>
<dbReference type="InterPro" id="IPR039768">
    <property type="entry name" value="Nmd3"/>
</dbReference>
<dbReference type="EMBL" id="JALJOT010000006">
    <property type="protein sequence ID" value="KAK9909322.1"/>
    <property type="molecule type" value="Genomic_DNA"/>
</dbReference>
<feature type="domain" description="60S ribosomal export protein NMD3 SH3" evidence="11">
    <location>
        <begin position="257"/>
        <end position="304"/>
    </location>
</feature>
<name>A0ABR2YR92_9CHLO</name>
<evidence type="ECO:0000313" key="13">
    <source>
        <dbReference type="Proteomes" id="UP001491310"/>
    </source>
</evidence>
<keyword evidence="4 7" id="KW-0963">Cytoplasm</keyword>
<evidence type="ECO:0000259" key="9">
    <source>
        <dbReference type="Pfam" id="PF04981"/>
    </source>
</evidence>
<gene>
    <name evidence="12" type="ORF">WJX75_000513</name>
</gene>
<sequence length="607" mass="68736">MDLAGRPAGPIATFTPQHTPGHVLCCLCGVSIPPNPSNMCVNCIRSQVDITEGLQKQVTILWCKECERYLQPPKHWVRAALESKELLTFCIKRLKGLQKVKLVDAGFIWTEPHSRRLKVKLTIQAEVMNGAILQQTFVVEYVVEPHMCLECTRANTNSNVWTACVQVRQHTGHKRTFFYLEQLILKYDVDQQCISIKDMYEGVDFFFSNRAHALKFIDFVQNHVPIKYRHDKQLVSHNEHASTYNYKYTFSTEIVPICRDDLVCLPPKAAASLGGFGPLALCTRVSNTLTLTDTQTLRSVQIDANTYWRYPYRPVLSSRQLVDFVVLDVEPVSSSQAASQNSRFLLADVQVAKASDFGRNDRTFFVRSHLGHLLHPGDSALGYDMSTANTVDPELDTAVAKGLVIPDVILVRKSYEEKRRRRKARGEQRPWKLKRMAMEAEEEPGTTGRGRDARTAPRHEQDLERFMQELEEDPEVRAKMALYRDPKYDPVAEAERRAAAMTDDEDGDVPEVPLEELLDDLAGFRRRCAASSFHLKGLWDLAHGTLDACMGCFLPLRESAAAFQGCLKSCPQKIVMWLCGSVQYIRLQASALCRQSSTQLERPLVKA</sequence>
<evidence type="ECO:0000256" key="1">
    <source>
        <dbReference type="ARBA" id="ARBA00009794"/>
    </source>
</evidence>
<evidence type="ECO:0000256" key="3">
    <source>
        <dbReference type="ARBA" id="ARBA00022448"/>
    </source>
</evidence>
<dbReference type="PANTHER" id="PTHR12746">
    <property type="entry name" value="NONSENSE-MEDIATED MRNA DECAY PROTEIN 3"/>
    <property type="match status" value="1"/>
</dbReference>
<keyword evidence="5 7" id="KW-0653">Protein transport</keyword>
<feature type="compositionally biased region" description="Basic and acidic residues" evidence="8">
    <location>
        <begin position="449"/>
        <end position="459"/>
    </location>
</feature>
<dbReference type="InterPro" id="IPR048898">
    <property type="entry name" value="OB_NMD3"/>
</dbReference>
<comment type="similarity">
    <text evidence="1 7">Belongs to the NMD3 family.</text>
</comment>
<evidence type="ECO:0000313" key="12">
    <source>
        <dbReference type="EMBL" id="KAK9909322.1"/>
    </source>
</evidence>
<evidence type="ECO:0000256" key="7">
    <source>
        <dbReference type="RuleBase" id="RU364108"/>
    </source>
</evidence>
<dbReference type="Pfam" id="PF21193">
    <property type="entry name" value="NMD_SH3"/>
    <property type="match status" value="1"/>
</dbReference>
<comment type="function">
    <text evidence="7">Acts as an adapter for the XPO1/CRM1-mediated export of the 60S ribosomal subunit.</text>
</comment>
<reference evidence="12 13" key="1">
    <citation type="journal article" date="2024" name="Nat. Commun.">
        <title>Phylogenomics reveals the evolutionary origins of lichenization in chlorophyte algae.</title>
        <authorList>
            <person name="Puginier C."/>
            <person name="Libourel C."/>
            <person name="Otte J."/>
            <person name="Skaloud P."/>
            <person name="Haon M."/>
            <person name="Grisel S."/>
            <person name="Petersen M."/>
            <person name="Berrin J.G."/>
            <person name="Delaux P.M."/>
            <person name="Dal Grande F."/>
            <person name="Keller J."/>
        </authorList>
    </citation>
    <scope>NUCLEOTIDE SEQUENCE [LARGE SCALE GENOMIC DNA]</scope>
    <source>
        <strain evidence="12 13">SAG 216-7</strain>
    </source>
</reference>
<accession>A0ABR2YR92</accession>
<evidence type="ECO:0000256" key="2">
    <source>
        <dbReference type="ARBA" id="ARBA00017035"/>
    </source>
</evidence>
<dbReference type="Proteomes" id="UP001491310">
    <property type="component" value="Unassembled WGS sequence"/>
</dbReference>
<evidence type="ECO:0000256" key="5">
    <source>
        <dbReference type="ARBA" id="ARBA00022927"/>
    </source>
</evidence>
<evidence type="ECO:0000259" key="10">
    <source>
        <dbReference type="Pfam" id="PF21192"/>
    </source>
</evidence>
<evidence type="ECO:0000256" key="4">
    <source>
        <dbReference type="ARBA" id="ARBA00022490"/>
    </source>
</evidence>
<feature type="region of interest" description="Disordered" evidence="8">
    <location>
        <begin position="437"/>
        <end position="459"/>
    </location>
</feature>
<evidence type="ECO:0000259" key="11">
    <source>
        <dbReference type="Pfam" id="PF21193"/>
    </source>
</evidence>
<dbReference type="Pfam" id="PF21192">
    <property type="entry name" value="OB_NMD3"/>
    <property type="match status" value="1"/>
</dbReference>